<dbReference type="RefSeq" id="WP_377913791.1">
    <property type="nucleotide sequence ID" value="NZ_JBHRZT010000026.1"/>
</dbReference>
<sequence length="186" mass="21834">MEPAVKGEIWSYVKTLVIALILSFLIQQFLFQPYTVKGQSMMPNLEEGNKIIINKMNYHYSKPERFDMVVLKAPYSDEFLVKRIIGLPGETVEYQDDVLFINHKPQKEPYLDQYKQHLLPFEKLTEDFTLKDITDESRIPEGYVLVLGDNRRISRDGRHFGLIKIDSVVGEVNMRYWPIKEVAFMN</sequence>
<dbReference type="Proteomes" id="UP001595752">
    <property type="component" value="Unassembled WGS sequence"/>
</dbReference>
<feature type="domain" description="Peptidase S26" evidence="7">
    <location>
        <begin position="10"/>
        <end position="177"/>
    </location>
</feature>
<proteinExistence type="inferred from homology"/>
<dbReference type="Gene3D" id="2.10.109.10">
    <property type="entry name" value="Umud Fragment, subunit A"/>
    <property type="match status" value="1"/>
</dbReference>
<dbReference type="EC" id="3.4.21.89" evidence="4 6"/>
<dbReference type="InterPro" id="IPR019533">
    <property type="entry name" value="Peptidase_S26"/>
</dbReference>
<keyword evidence="5 6" id="KW-0378">Hydrolase</keyword>
<dbReference type="PANTHER" id="PTHR43390">
    <property type="entry name" value="SIGNAL PEPTIDASE I"/>
    <property type="match status" value="1"/>
</dbReference>
<keyword evidence="6" id="KW-1133">Transmembrane helix</keyword>
<reference evidence="9" key="1">
    <citation type="journal article" date="2019" name="Int. J. Syst. Evol. Microbiol.">
        <title>The Global Catalogue of Microorganisms (GCM) 10K type strain sequencing project: providing services to taxonomists for standard genome sequencing and annotation.</title>
        <authorList>
            <consortium name="The Broad Institute Genomics Platform"/>
            <consortium name="The Broad Institute Genome Sequencing Center for Infectious Disease"/>
            <person name="Wu L."/>
            <person name="Ma J."/>
        </authorList>
    </citation>
    <scope>NUCLEOTIDE SEQUENCE [LARGE SCALE GENOMIC DNA]</scope>
    <source>
        <strain evidence="9">CCUG 61889</strain>
    </source>
</reference>
<dbReference type="EMBL" id="JBHRZT010000026">
    <property type="protein sequence ID" value="MFC3883382.1"/>
    <property type="molecule type" value="Genomic_DNA"/>
</dbReference>
<dbReference type="PROSITE" id="PS00760">
    <property type="entry name" value="SPASE_I_2"/>
    <property type="match status" value="1"/>
</dbReference>
<evidence type="ECO:0000259" key="7">
    <source>
        <dbReference type="Pfam" id="PF10502"/>
    </source>
</evidence>
<comment type="catalytic activity">
    <reaction evidence="1 6">
        <text>Cleavage of hydrophobic, N-terminal signal or leader sequences from secreted and periplasmic proteins.</text>
        <dbReference type="EC" id="3.4.21.89"/>
    </reaction>
</comment>
<dbReference type="InterPro" id="IPR036286">
    <property type="entry name" value="LexA/Signal_pep-like_sf"/>
</dbReference>
<keyword evidence="9" id="KW-1185">Reference proteome</keyword>
<dbReference type="InterPro" id="IPR000223">
    <property type="entry name" value="Pept_S26A_signal_pept_1"/>
</dbReference>
<keyword evidence="6" id="KW-0812">Transmembrane</keyword>
<evidence type="ECO:0000313" key="9">
    <source>
        <dbReference type="Proteomes" id="UP001595752"/>
    </source>
</evidence>
<evidence type="ECO:0000256" key="6">
    <source>
        <dbReference type="RuleBase" id="RU362042"/>
    </source>
</evidence>
<feature type="transmembrane region" description="Helical" evidence="6">
    <location>
        <begin position="12"/>
        <end position="31"/>
    </location>
</feature>
<comment type="caution">
    <text evidence="8">The sequence shown here is derived from an EMBL/GenBank/DDBJ whole genome shotgun (WGS) entry which is preliminary data.</text>
</comment>
<comment type="subcellular location">
    <subcellularLocation>
        <location evidence="2">Cell membrane</location>
        <topology evidence="2">Single-pass type II membrane protein</topology>
    </subcellularLocation>
    <subcellularLocation>
        <location evidence="6">Membrane</location>
        <topology evidence="6">Single-pass type II membrane protein</topology>
    </subcellularLocation>
</comment>
<evidence type="ECO:0000256" key="4">
    <source>
        <dbReference type="ARBA" id="ARBA00013208"/>
    </source>
</evidence>
<dbReference type="NCBIfam" id="TIGR02227">
    <property type="entry name" value="sigpep_I_bact"/>
    <property type="match status" value="1"/>
</dbReference>
<dbReference type="GO" id="GO:0009003">
    <property type="term" value="F:signal peptidase activity"/>
    <property type="evidence" value="ECO:0007669"/>
    <property type="project" value="UniProtKB-EC"/>
</dbReference>
<dbReference type="PANTHER" id="PTHR43390:SF1">
    <property type="entry name" value="CHLOROPLAST PROCESSING PEPTIDASE"/>
    <property type="match status" value="1"/>
</dbReference>
<dbReference type="CDD" id="cd06530">
    <property type="entry name" value="S26_SPase_I"/>
    <property type="match status" value="1"/>
</dbReference>
<name>A0ABV8AZG0_9BACI</name>
<evidence type="ECO:0000313" key="8">
    <source>
        <dbReference type="EMBL" id="MFC3883382.1"/>
    </source>
</evidence>
<evidence type="ECO:0000256" key="5">
    <source>
        <dbReference type="ARBA" id="ARBA00022801"/>
    </source>
</evidence>
<comment type="similarity">
    <text evidence="3 6">Belongs to the peptidase S26 family.</text>
</comment>
<evidence type="ECO:0000256" key="1">
    <source>
        <dbReference type="ARBA" id="ARBA00000677"/>
    </source>
</evidence>
<accession>A0ABV8AZG0</accession>
<protein>
    <recommendedName>
        <fullName evidence="4 6">Signal peptidase I</fullName>
        <ecNumber evidence="4 6">3.4.21.89</ecNumber>
    </recommendedName>
</protein>
<dbReference type="InterPro" id="IPR019758">
    <property type="entry name" value="Pept_S26A_signal_pept_1_CS"/>
</dbReference>
<gene>
    <name evidence="8" type="primary">lepB</name>
    <name evidence="8" type="ORF">ACFOU2_07545</name>
</gene>
<keyword evidence="6" id="KW-0472">Membrane</keyword>
<keyword evidence="6" id="KW-0645">Protease</keyword>
<dbReference type="Pfam" id="PF10502">
    <property type="entry name" value="Peptidase_S26"/>
    <property type="match status" value="1"/>
</dbReference>
<dbReference type="PRINTS" id="PR00727">
    <property type="entry name" value="LEADERPTASE"/>
</dbReference>
<evidence type="ECO:0000256" key="2">
    <source>
        <dbReference type="ARBA" id="ARBA00004401"/>
    </source>
</evidence>
<dbReference type="PROSITE" id="PS00761">
    <property type="entry name" value="SPASE_I_3"/>
    <property type="match status" value="1"/>
</dbReference>
<dbReference type="SUPFAM" id="SSF51306">
    <property type="entry name" value="LexA/Signal peptidase"/>
    <property type="match status" value="1"/>
</dbReference>
<organism evidence="8 9">
    <name type="scientific">Bacillus songklensis</name>
    <dbReference type="NCBI Taxonomy" id="1069116"/>
    <lineage>
        <taxon>Bacteria</taxon>
        <taxon>Bacillati</taxon>
        <taxon>Bacillota</taxon>
        <taxon>Bacilli</taxon>
        <taxon>Bacillales</taxon>
        <taxon>Bacillaceae</taxon>
        <taxon>Bacillus</taxon>
    </lineage>
</organism>
<dbReference type="InterPro" id="IPR019757">
    <property type="entry name" value="Pept_S26A_signal_pept_1_Lys-AS"/>
</dbReference>
<evidence type="ECO:0000256" key="3">
    <source>
        <dbReference type="ARBA" id="ARBA00009370"/>
    </source>
</evidence>